<feature type="compositionally biased region" description="Low complexity" evidence="1">
    <location>
        <begin position="101"/>
        <end position="112"/>
    </location>
</feature>
<proteinExistence type="predicted"/>
<protein>
    <submittedName>
        <fullName evidence="2">Uncharacterized protein</fullName>
    </submittedName>
</protein>
<dbReference type="EMBL" id="HBGU01059962">
    <property type="protein sequence ID" value="CAD9514097.1"/>
    <property type="molecule type" value="Transcribed_RNA"/>
</dbReference>
<gene>
    <name evidence="2" type="ORF">CBRE1094_LOCUS32605</name>
</gene>
<feature type="region of interest" description="Disordered" evidence="1">
    <location>
        <begin position="92"/>
        <end position="141"/>
    </location>
</feature>
<evidence type="ECO:0000313" key="2">
    <source>
        <dbReference type="EMBL" id="CAD9514097.1"/>
    </source>
</evidence>
<sequence length="170" mass="18341">MAATHEGCRSAPRGDMCLNSTRFAAQCSECRSSTLASAAAIRLLPSGAVVMSRQYNMYNVQLSEFWKQRVGRENLTNTPYLFESELDVSDTASQAPSQAISRSSRGSGSRLSQVSEATKAKVHPCDSAPRMPAPPYQLPSPCTRAVHQLIDSPPQIHLLSDCRAGGEAGR</sequence>
<organism evidence="2">
    <name type="scientific">Haptolina brevifila</name>
    <dbReference type="NCBI Taxonomy" id="156173"/>
    <lineage>
        <taxon>Eukaryota</taxon>
        <taxon>Haptista</taxon>
        <taxon>Haptophyta</taxon>
        <taxon>Prymnesiophyceae</taxon>
        <taxon>Prymnesiales</taxon>
        <taxon>Prymnesiaceae</taxon>
        <taxon>Haptolina</taxon>
    </lineage>
</organism>
<name>A0A7S2N1C3_9EUKA</name>
<reference evidence="2" key="1">
    <citation type="submission" date="2021-01" db="EMBL/GenBank/DDBJ databases">
        <authorList>
            <person name="Corre E."/>
            <person name="Pelletier E."/>
            <person name="Niang G."/>
            <person name="Scheremetjew M."/>
            <person name="Finn R."/>
            <person name="Kale V."/>
            <person name="Holt S."/>
            <person name="Cochrane G."/>
            <person name="Meng A."/>
            <person name="Brown T."/>
            <person name="Cohen L."/>
        </authorList>
    </citation>
    <scope>NUCLEOTIDE SEQUENCE</scope>
    <source>
        <strain evidence="2">UTEX LB 985</strain>
    </source>
</reference>
<accession>A0A7S2N1C3</accession>
<evidence type="ECO:0000256" key="1">
    <source>
        <dbReference type="SAM" id="MobiDB-lite"/>
    </source>
</evidence>
<dbReference type="AlphaFoldDB" id="A0A7S2N1C3"/>